<feature type="transmembrane region" description="Helical" evidence="6">
    <location>
        <begin position="34"/>
        <end position="67"/>
    </location>
</feature>
<dbReference type="InterPro" id="IPR051611">
    <property type="entry name" value="ECF_transporter_component"/>
</dbReference>
<keyword evidence="3 6" id="KW-0812">Transmembrane</keyword>
<evidence type="ECO:0000256" key="2">
    <source>
        <dbReference type="ARBA" id="ARBA00022475"/>
    </source>
</evidence>
<dbReference type="KEGG" id="mez:Mtc_2017"/>
<feature type="transmembrane region" description="Helical" evidence="6">
    <location>
        <begin position="247"/>
        <end position="266"/>
    </location>
</feature>
<dbReference type="InterPro" id="IPR003339">
    <property type="entry name" value="ABC/ECF_trnsptr_transmembrane"/>
</dbReference>
<comment type="subcellular location">
    <subcellularLocation>
        <location evidence="1">Cell membrane</location>
        <topology evidence="1">Multi-pass membrane protein</topology>
    </subcellularLocation>
</comment>
<evidence type="ECO:0000256" key="4">
    <source>
        <dbReference type="ARBA" id="ARBA00022989"/>
    </source>
</evidence>
<reference evidence="7 8" key="1">
    <citation type="journal article" date="2012" name="J. Bacteriol.">
        <title>Complete genome sequence of a thermophilic methanogen, Methanocella conradii HZ254, isolated from Chinese rice field soil.</title>
        <authorList>
            <person name="Lu Z."/>
            <person name="Lu Y."/>
        </authorList>
    </citation>
    <scope>NUCLEOTIDE SEQUENCE [LARGE SCALE GENOMIC DNA]</scope>
    <source>
        <strain evidence="8">DSM 24694 / JCM 17849 / CGMCC 1.5162 / HZ254</strain>
    </source>
</reference>
<protein>
    <submittedName>
        <fullName evidence="7">ABC-type Co2+ transport system, permease component</fullName>
    </submittedName>
</protein>
<dbReference type="EMBL" id="CP003243">
    <property type="protein sequence ID" value="AFD00757.1"/>
    <property type="molecule type" value="Genomic_DNA"/>
</dbReference>
<feature type="transmembrane region" description="Helical" evidence="6">
    <location>
        <begin position="151"/>
        <end position="171"/>
    </location>
</feature>
<sequence length="268" mass="30108">MSEISSHIPDLDLITYYGEKGDSVFSRISPWTKAIMLVMIISFITVSRSVLLLSALYLATLAVYWLAGLPVKKLFQWYALPILFVVSLVLLLMWNEPGTPLFSWRLPLITIALTDNGILLVATLLLKALISVTYSLFFLMTTRYYHFSAMVYKLFPYPIDQIFLMSYRFIFTTLKMVDSMLKALRSRGGGLVKSASRQGGMFAEVFALTLIRSYDRAERINKAMESRGYSGKYVAAANVPPIGAAELLFLAITAASFIYVAVFLKLPL</sequence>
<dbReference type="Pfam" id="PF02361">
    <property type="entry name" value="CbiQ"/>
    <property type="match status" value="1"/>
</dbReference>
<evidence type="ECO:0000313" key="7">
    <source>
        <dbReference type="EMBL" id="AFD00757.1"/>
    </source>
</evidence>
<dbReference type="InterPro" id="IPR012809">
    <property type="entry name" value="ECF_CbiQ"/>
</dbReference>
<evidence type="ECO:0000256" key="1">
    <source>
        <dbReference type="ARBA" id="ARBA00004651"/>
    </source>
</evidence>
<dbReference type="GO" id="GO:0006824">
    <property type="term" value="P:cobalt ion transport"/>
    <property type="evidence" value="ECO:0007669"/>
    <property type="project" value="InterPro"/>
</dbReference>
<dbReference type="Proteomes" id="UP000005233">
    <property type="component" value="Chromosome"/>
</dbReference>
<dbReference type="HOGENOM" id="CLU_1029024_0_0_2"/>
<evidence type="ECO:0000313" key="8">
    <source>
        <dbReference type="Proteomes" id="UP000005233"/>
    </source>
</evidence>
<dbReference type="AlphaFoldDB" id="H8I6B0"/>
<keyword evidence="4 6" id="KW-1133">Transmembrane helix</keyword>
<keyword evidence="2" id="KW-1003">Cell membrane</keyword>
<dbReference type="GeneID" id="11972171"/>
<dbReference type="CDD" id="cd16914">
    <property type="entry name" value="EcfT"/>
    <property type="match status" value="1"/>
</dbReference>
<dbReference type="GO" id="GO:0043190">
    <property type="term" value="C:ATP-binding cassette (ABC) transporter complex"/>
    <property type="evidence" value="ECO:0007669"/>
    <property type="project" value="InterPro"/>
</dbReference>
<dbReference type="STRING" id="1041930.Mtc_2017"/>
<feature type="transmembrane region" description="Helical" evidence="6">
    <location>
        <begin position="117"/>
        <end position="139"/>
    </location>
</feature>
<dbReference type="eggNOG" id="arCOG02250">
    <property type="taxonomic scope" value="Archaea"/>
</dbReference>
<evidence type="ECO:0000256" key="6">
    <source>
        <dbReference type="SAM" id="Phobius"/>
    </source>
</evidence>
<gene>
    <name evidence="7" type="primary">cbiQ-5</name>
    <name evidence="7" type="ordered locus">Mtc_2017</name>
</gene>
<keyword evidence="8" id="KW-1185">Reference proteome</keyword>
<organism evidence="7 8">
    <name type="scientific">Methanocella conradii (strain DSM 24694 / JCM 17849 / CGMCC 1.5162 / HZ254)</name>
    <dbReference type="NCBI Taxonomy" id="1041930"/>
    <lineage>
        <taxon>Archaea</taxon>
        <taxon>Methanobacteriati</taxon>
        <taxon>Methanobacteriota</taxon>
        <taxon>Stenosarchaea group</taxon>
        <taxon>Methanomicrobia</taxon>
        <taxon>Methanocellales</taxon>
        <taxon>Methanocellaceae</taxon>
        <taxon>Methanocella</taxon>
    </lineage>
</organism>
<dbReference type="NCBIfam" id="TIGR02454">
    <property type="entry name" value="ECF_T_CbiQ"/>
    <property type="match status" value="1"/>
</dbReference>
<dbReference type="OrthoDB" id="51610at2157"/>
<accession>H8I6B0</accession>
<dbReference type="RefSeq" id="WP_014406588.1">
    <property type="nucleotide sequence ID" value="NC_017034.1"/>
</dbReference>
<feature type="transmembrane region" description="Helical" evidence="6">
    <location>
        <begin position="74"/>
        <end position="94"/>
    </location>
</feature>
<dbReference type="PANTHER" id="PTHR34857">
    <property type="entry name" value="SLL0384 PROTEIN"/>
    <property type="match status" value="1"/>
</dbReference>
<name>H8I6B0_METCZ</name>
<evidence type="ECO:0000256" key="3">
    <source>
        <dbReference type="ARBA" id="ARBA00022692"/>
    </source>
</evidence>
<dbReference type="PANTHER" id="PTHR34857:SF2">
    <property type="entry name" value="SLL0384 PROTEIN"/>
    <property type="match status" value="1"/>
</dbReference>
<evidence type="ECO:0000256" key="5">
    <source>
        <dbReference type="ARBA" id="ARBA00023136"/>
    </source>
</evidence>
<keyword evidence="5 6" id="KW-0472">Membrane</keyword>
<proteinExistence type="predicted"/>